<dbReference type="Gene3D" id="3.30.70.920">
    <property type="match status" value="1"/>
</dbReference>
<dbReference type="Proteomes" id="UP000002027">
    <property type="component" value="Chromosome 1"/>
</dbReference>
<accession>D1C287</accession>
<keyword evidence="3" id="KW-1185">Reference proteome</keyword>
<organism evidence="2 3">
    <name type="scientific">Sphaerobacter thermophilus (strain ATCC 49802 / DSM 20745 / KCCM 41009 / NCIMB 13125 / S 6022)</name>
    <dbReference type="NCBI Taxonomy" id="479434"/>
    <lineage>
        <taxon>Bacteria</taxon>
        <taxon>Pseudomonadati</taxon>
        <taxon>Thermomicrobiota</taxon>
        <taxon>Thermomicrobia</taxon>
        <taxon>Sphaerobacterales</taxon>
        <taxon>Sphaerobacterineae</taxon>
        <taxon>Sphaerobacteraceae</taxon>
        <taxon>Sphaerobacter</taxon>
    </lineage>
</organism>
<evidence type="ECO:0000259" key="1">
    <source>
        <dbReference type="Pfam" id="PF01037"/>
    </source>
</evidence>
<reference evidence="2 3" key="2">
    <citation type="journal article" date="2010" name="Stand. Genomic Sci.">
        <title>Complete genome sequence of Desulfohalobium retbaense type strain (HR(100)).</title>
        <authorList>
            <person name="Spring S."/>
            <person name="Nolan M."/>
            <person name="Lapidus A."/>
            <person name="Glavina Del Rio T."/>
            <person name="Copeland A."/>
            <person name="Tice H."/>
            <person name="Cheng J.F."/>
            <person name="Lucas S."/>
            <person name="Land M."/>
            <person name="Chen F."/>
            <person name="Bruce D."/>
            <person name="Goodwin L."/>
            <person name="Pitluck S."/>
            <person name="Ivanova N."/>
            <person name="Mavromatis K."/>
            <person name="Mikhailova N."/>
            <person name="Pati A."/>
            <person name="Chen A."/>
            <person name="Palaniappan K."/>
            <person name="Hauser L."/>
            <person name="Chang Y.J."/>
            <person name="Jeffries C.D."/>
            <person name="Munk C."/>
            <person name="Kiss H."/>
            <person name="Chain P."/>
            <person name="Han C."/>
            <person name="Brettin T."/>
            <person name="Detter J.C."/>
            <person name="Schuler E."/>
            <person name="Goker M."/>
            <person name="Rohde M."/>
            <person name="Bristow J."/>
            <person name="Eisen J.A."/>
            <person name="Markowitz V."/>
            <person name="Hugenholtz P."/>
            <person name="Kyrpides N.C."/>
            <person name="Klenk H.P."/>
        </authorList>
    </citation>
    <scope>NUCLEOTIDE SEQUENCE [LARGE SCALE GENOMIC DNA]</scope>
    <source>
        <strain evidence="3">ATCC 49802 / DSM 20745 / S 6022</strain>
    </source>
</reference>
<dbReference type="EMBL" id="CP001823">
    <property type="protein sequence ID" value="ACZ38354.1"/>
    <property type="molecule type" value="Genomic_DNA"/>
</dbReference>
<feature type="domain" description="Transcription regulator AsnC/Lrp ligand binding" evidence="1">
    <location>
        <begin position="6"/>
        <end position="76"/>
    </location>
</feature>
<protein>
    <submittedName>
        <fullName evidence="2">Transcriptional regulator, AsnC family</fullName>
    </submittedName>
</protein>
<sequence>MTKAYVLITTEIGKGDDVYEALSRIEGVSAVNIVAGTYDVVAVLEAADAREIGRLVMGPIQKIDGVMSTVTLMAIR</sequence>
<dbReference type="eggNOG" id="COG1522">
    <property type="taxonomic scope" value="Bacteria"/>
</dbReference>
<evidence type="ECO:0000313" key="3">
    <source>
        <dbReference type="Proteomes" id="UP000002027"/>
    </source>
</evidence>
<dbReference type="HOGENOM" id="CLU_170329_1_1_0"/>
<evidence type="ECO:0000313" key="2">
    <source>
        <dbReference type="EMBL" id="ACZ38354.1"/>
    </source>
</evidence>
<dbReference type="STRING" id="479434.Sthe_0917"/>
<gene>
    <name evidence="2" type="ordered locus">Sthe_0917</name>
</gene>
<proteinExistence type="predicted"/>
<dbReference type="KEGG" id="sti:Sthe_0917"/>
<name>D1C287_SPHTD</name>
<dbReference type="InParanoid" id="D1C287"/>
<dbReference type="AlphaFoldDB" id="D1C287"/>
<dbReference type="InterPro" id="IPR019887">
    <property type="entry name" value="Tscrpt_reg_AsnC/Lrp_C"/>
</dbReference>
<dbReference type="Pfam" id="PF01037">
    <property type="entry name" value="AsnC_trans_reg"/>
    <property type="match status" value="1"/>
</dbReference>
<dbReference type="SUPFAM" id="SSF54909">
    <property type="entry name" value="Dimeric alpha+beta barrel"/>
    <property type="match status" value="1"/>
</dbReference>
<reference evidence="3" key="1">
    <citation type="submission" date="2009-11" db="EMBL/GenBank/DDBJ databases">
        <title>The complete chromosome 1 of Sphaerobacter thermophilus DSM 20745.</title>
        <authorList>
            <person name="Lucas S."/>
            <person name="Copeland A."/>
            <person name="Lapidus A."/>
            <person name="Glavina del Rio T."/>
            <person name="Dalin E."/>
            <person name="Tice H."/>
            <person name="Bruce D."/>
            <person name="Goodwin L."/>
            <person name="Pitluck S."/>
            <person name="Kyrpides N."/>
            <person name="Mavromatis K."/>
            <person name="Ivanova N."/>
            <person name="Mikhailova N."/>
            <person name="LaButti K.M."/>
            <person name="Clum A."/>
            <person name="Sun H.I."/>
            <person name="Brettin T."/>
            <person name="Detter J.C."/>
            <person name="Han C."/>
            <person name="Larimer F."/>
            <person name="Land M."/>
            <person name="Hauser L."/>
            <person name="Markowitz V."/>
            <person name="Cheng J.F."/>
            <person name="Hugenholtz P."/>
            <person name="Woyke T."/>
            <person name="Wu D."/>
            <person name="Steenblock K."/>
            <person name="Schneider S."/>
            <person name="Pukall R."/>
            <person name="Goeker M."/>
            <person name="Klenk H.P."/>
            <person name="Eisen J.A."/>
        </authorList>
    </citation>
    <scope>NUCLEOTIDE SEQUENCE [LARGE SCALE GENOMIC DNA]</scope>
    <source>
        <strain evidence="3">ATCC 49802 / DSM 20745 / S 6022</strain>
    </source>
</reference>
<dbReference type="RefSeq" id="WP_012871401.1">
    <property type="nucleotide sequence ID" value="NC_013523.1"/>
</dbReference>
<dbReference type="InterPro" id="IPR011008">
    <property type="entry name" value="Dimeric_a/b-barrel"/>
</dbReference>